<gene>
    <name evidence="3" type="ORF">CVT25_009839</name>
</gene>
<dbReference type="AlphaFoldDB" id="A0A409W4W9"/>
<comment type="caution">
    <text evidence="3">The sequence shown here is derived from an EMBL/GenBank/DDBJ whole genome shotgun (WGS) entry which is preliminary data.</text>
</comment>
<feature type="domain" description="FHA" evidence="2">
    <location>
        <begin position="53"/>
        <end position="118"/>
    </location>
</feature>
<dbReference type="InParanoid" id="A0A409W4W9"/>
<dbReference type="Proteomes" id="UP000283269">
    <property type="component" value="Unassembled WGS sequence"/>
</dbReference>
<dbReference type="PANTHER" id="PTHR15715">
    <property type="entry name" value="CENTROSOMAL PROTEIN OF 170 KDA"/>
    <property type="match status" value="1"/>
</dbReference>
<evidence type="ECO:0000313" key="4">
    <source>
        <dbReference type="Proteomes" id="UP000283269"/>
    </source>
</evidence>
<dbReference type="Pfam" id="PF00498">
    <property type="entry name" value="FHA"/>
    <property type="match status" value="1"/>
</dbReference>
<sequence length="217" mass="23582">MGVNESKTFDVWAVFTFDHVSTAPKQHAQMNHNNVRRAIPPLGPLKSLICSNIRFARHPGAEAHCPHEPAHQDRKADAPGGGMFLDNKVLNRQHTGDGKIYIKDVNSFNGTFINGERLSGERYEPDPSSSRAMISSIDIVGKDTNMIIHHKFAARIVCMFTEQDVQVASSAEQRPQRKQMHSGAGTGKGLHGQHPHIAEPGGVGGIRGMGVGGQPQV</sequence>
<dbReference type="PANTHER" id="PTHR15715:SF37">
    <property type="entry name" value="LD47843P"/>
    <property type="match status" value="1"/>
</dbReference>
<evidence type="ECO:0000313" key="3">
    <source>
        <dbReference type="EMBL" id="PPQ73579.1"/>
    </source>
</evidence>
<dbReference type="InterPro" id="IPR051176">
    <property type="entry name" value="Cent_Immune-Sig_Mod"/>
</dbReference>
<dbReference type="Gene3D" id="2.60.200.20">
    <property type="match status" value="1"/>
</dbReference>
<accession>A0A409W4W9</accession>
<dbReference type="OrthoDB" id="687730at2759"/>
<proteinExistence type="predicted"/>
<feature type="region of interest" description="Disordered" evidence="1">
    <location>
        <begin position="169"/>
        <end position="195"/>
    </location>
</feature>
<name>A0A409W4W9_PSICY</name>
<reference evidence="3 4" key="1">
    <citation type="journal article" date="2018" name="Evol. Lett.">
        <title>Horizontal gene cluster transfer increased hallucinogenic mushroom diversity.</title>
        <authorList>
            <person name="Reynolds H.T."/>
            <person name="Vijayakumar V."/>
            <person name="Gluck-Thaler E."/>
            <person name="Korotkin H.B."/>
            <person name="Matheny P.B."/>
            <person name="Slot J.C."/>
        </authorList>
    </citation>
    <scope>NUCLEOTIDE SEQUENCE [LARGE SCALE GENOMIC DNA]</scope>
    <source>
        <strain evidence="3 4">2631</strain>
    </source>
</reference>
<evidence type="ECO:0000259" key="2">
    <source>
        <dbReference type="PROSITE" id="PS50006"/>
    </source>
</evidence>
<keyword evidence="4" id="KW-1185">Reference proteome</keyword>
<organism evidence="3 4">
    <name type="scientific">Psilocybe cyanescens</name>
    <dbReference type="NCBI Taxonomy" id="93625"/>
    <lineage>
        <taxon>Eukaryota</taxon>
        <taxon>Fungi</taxon>
        <taxon>Dikarya</taxon>
        <taxon>Basidiomycota</taxon>
        <taxon>Agaricomycotina</taxon>
        <taxon>Agaricomycetes</taxon>
        <taxon>Agaricomycetidae</taxon>
        <taxon>Agaricales</taxon>
        <taxon>Agaricineae</taxon>
        <taxon>Strophariaceae</taxon>
        <taxon>Psilocybe</taxon>
    </lineage>
</organism>
<dbReference type="GO" id="GO:0005737">
    <property type="term" value="C:cytoplasm"/>
    <property type="evidence" value="ECO:0007669"/>
    <property type="project" value="TreeGrafter"/>
</dbReference>
<dbReference type="InterPro" id="IPR000253">
    <property type="entry name" value="FHA_dom"/>
</dbReference>
<evidence type="ECO:0000256" key="1">
    <source>
        <dbReference type="SAM" id="MobiDB-lite"/>
    </source>
</evidence>
<protein>
    <recommendedName>
        <fullName evidence="2">FHA domain-containing protein</fullName>
    </recommendedName>
</protein>
<dbReference type="EMBL" id="NHYD01003753">
    <property type="protein sequence ID" value="PPQ73579.1"/>
    <property type="molecule type" value="Genomic_DNA"/>
</dbReference>
<dbReference type="SUPFAM" id="SSF49879">
    <property type="entry name" value="SMAD/FHA domain"/>
    <property type="match status" value="1"/>
</dbReference>
<dbReference type="PROSITE" id="PS50006">
    <property type="entry name" value="FHA_DOMAIN"/>
    <property type="match status" value="1"/>
</dbReference>
<dbReference type="InterPro" id="IPR008984">
    <property type="entry name" value="SMAD_FHA_dom_sf"/>
</dbReference>